<dbReference type="InterPro" id="IPR050794">
    <property type="entry name" value="CPA2_transporter"/>
</dbReference>
<feature type="region of interest" description="Disordered" evidence="7">
    <location>
        <begin position="362"/>
        <end position="398"/>
    </location>
</feature>
<evidence type="ECO:0000256" key="7">
    <source>
        <dbReference type="SAM" id="MobiDB-lite"/>
    </source>
</evidence>
<proteinExistence type="predicted"/>
<evidence type="ECO:0000259" key="9">
    <source>
        <dbReference type="Pfam" id="PF00999"/>
    </source>
</evidence>
<accession>A0AAD5YNW1</accession>
<keyword evidence="5" id="KW-0406">Ion transport</keyword>
<dbReference type="EMBL" id="JANAWD010000008">
    <property type="protein sequence ID" value="KAJ3491695.1"/>
    <property type="molecule type" value="Genomic_DNA"/>
</dbReference>
<keyword evidence="6 8" id="KW-0472">Membrane</keyword>
<dbReference type="InterPro" id="IPR006153">
    <property type="entry name" value="Cation/H_exchanger_TM"/>
</dbReference>
<dbReference type="AlphaFoldDB" id="A0AAD5YNW1"/>
<feature type="transmembrane region" description="Helical" evidence="8">
    <location>
        <begin position="279"/>
        <end position="299"/>
    </location>
</feature>
<sequence>MPEFSDAIIRIARASLWTRAAKEQGGLLSGQDPSEFNPDDPIRLWIIQVGVIVLTTQLLALGLRKIRQPKVIAEVIGGILLGPTAFGRIPGFTEHIFPQESRSYLSLVANIGLCLFLFLVGLEIDSSVIKRNARMSIAVAFAGMVIPFGFGAALAVPLYNRFIDHSIQFTHFMLFTGVAYSITAFPVLCRILTELKLLDTTVGIVVLSAGVGNDIVGAFLAGIIVPREGGLAIALTEKLEDMVSIIFLPPLFHTIRLVELIVLNVGLSAGILSPRVFSMFVLEALLLTFMTTPAVLMLYPPHLRVRVAATGANFANVADGEAPERRGDAGANEEKKDRFLVVLDRIEHLPGMMSLTQLIQPPPAYSDIDPQPNTQHGVSSSSSSHKRSSSRHDSIPSNPDLSLSALRLIEVTDRTSAVMKYSWYTTESLLHSDPILSIYRTFVELGSNGNTEVTSKVTMVNWDELAGCVKEEARRHESDMVLVPWVPSYLGADTAGEVTSAPGEEPASPKVTTTNPFEALFKGGASGSGATGAGSSASTHSQFVRSVFAQSTTDVALYVDQEHQIDSSPVAKTRKQHLFLPFFGGPDDRLALEFLVQLCSNNSQISATVIRIVKQEFDPTLAGSGVEKPQAVHVGGEPSTFPENLLTIASGTQTQFPDTVYGNANTQTRLQSDTADNVIWEKYASPPPIYEGLAPHITFKTLPTPTPLRSIVSEIIELLPTSQFRSSDRSKLLVICGRSRRLAVENHHAELRSLMEEYGTTSHGSLVRKTVGDVAASIILTKTKPSLVVIQAANI</sequence>
<feature type="transmembrane region" description="Helical" evidence="8">
    <location>
        <begin position="204"/>
        <end position="225"/>
    </location>
</feature>
<feature type="transmembrane region" description="Helical" evidence="8">
    <location>
        <begin position="42"/>
        <end position="63"/>
    </location>
</feature>
<reference evidence="10" key="1">
    <citation type="submission" date="2022-07" db="EMBL/GenBank/DDBJ databases">
        <title>Genome Sequence of Physisporinus lineatus.</title>
        <authorList>
            <person name="Buettner E."/>
        </authorList>
    </citation>
    <scope>NUCLEOTIDE SEQUENCE</scope>
    <source>
        <strain evidence="10">VT162</strain>
    </source>
</reference>
<dbReference type="Pfam" id="PF00999">
    <property type="entry name" value="Na_H_Exchanger"/>
    <property type="match status" value="1"/>
</dbReference>
<feature type="transmembrane region" description="Helical" evidence="8">
    <location>
        <begin position="171"/>
        <end position="192"/>
    </location>
</feature>
<dbReference type="PANTHER" id="PTHR32468">
    <property type="entry name" value="CATION/H + ANTIPORTER"/>
    <property type="match status" value="1"/>
</dbReference>
<dbReference type="PANTHER" id="PTHR32468:SF0">
    <property type="entry name" value="K(+)_H(+) ANTIPORTER 1"/>
    <property type="match status" value="1"/>
</dbReference>
<evidence type="ECO:0000256" key="1">
    <source>
        <dbReference type="ARBA" id="ARBA00004141"/>
    </source>
</evidence>
<comment type="subcellular location">
    <subcellularLocation>
        <location evidence="1">Membrane</location>
        <topology evidence="1">Multi-pass membrane protein</topology>
    </subcellularLocation>
</comment>
<protein>
    <recommendedName>
        <fullName evidence="9">Cation/H+ exchanger transmembrane domain-containing protein</fullName>
    </recommendedName>
</protein>
<dbReference type="GO" id="GO:1902600">
    <property type="term" value="P:proton transmembrane transport"/>
    <property type="evidence" value="ECO:0007669"/>
    <property type="project" value="InterPro"/>
</dbReference>
<feature type="transmembrane region" description="Helical" evidence="8">
    <location>
        <begin position="75"/>
        <end position="92"/>
    </location>
</feature>
<keyword evidence="11" id="KW-1185">Reference proteome</keyword>
<keyword evidence="2" id="KW-0813">Transport</keyword>
<feature type="domain" description="Cation/H+ exchanger transmembrane" evidence="9">
    <location>
        <begin position="54"/>
        <end position="223"/>
    </location>
</feature>
<keyword evidence="3 8" id="KW-0812">Transmembrane</keyword>
<evidence type="ECO:0000256" key="3">
    <source>
        <dbReference type="ARBA" id="ARBA00022692"/>
    </source>
</evidence>
<gene>
    <name evidence="10" type="ORF">NLI96_g510</name>
</gene>
<evidence type="ECO:0000256" key="4">
    <source>
        <dbReference type="ARBA" id="ARBA00022989"/>
    </source>
</evidence>
<evidence type="ECO:0000256" key="6">
    <source>
        <dbReference type="ARBA" id="ARBA00023136"/>
    </source>
</evidence>
<keyword evidence="4 8" id="KW-1133">Transmembrane helix</keyword>
<evidence type="ECO:0000256" key="5">
    <source>
        <dbReference type="ARBA" id="ARBA00023065"/>
    </source>
</evidence>
<dbReference type="GO" id="GO:0015297">
    <property type="term" value="F:antiporter activity"/>
    <property type="evidence" value="ECO:0007669"/>
    <property type="project" value="InterPro"/>
</dbReference>
<evidence type="ECO:0000313" key="11">
    <source>
        <dbReference type="Proteomes" id="UP001212997"/>
    </source>
</evidence>
<feature type="transmembrane region" description="Helical" evidence="8">
    <location>
        <begin position="104"/>
        <end position="124"/>
    </location>
</feature>
<comment type="caution">
    <text evidence="10">The sequence shown here is derived from an EMBL/GenBank/DDBJ whole genome shotgun (WGS) entry which is preliminary data.</text>
</comment>
<evidence type="ECO:0000313" key="10">
    <source>
        <dbReference type="EMBL" id="KAJ3491695.1"/>
    </source>
</evidence>
<name>A0AAD5YNW1_9APHY</name>
<evidence type="ECO:0000256" key="8">
    <source>
        <dbReference type="SAM" id="Phobius"/>
    </source>
</evidence>
<dbReference type="InterPro" id="IPR038770">
    <property type="entry name" value="Na+/solute_symporter_sf"/>
</dbReference>
<dbReference type="GO" id="GO:0016020">
    <property type="term" value="C:membrane"/>
    <property type="evidence" value="ECO:0007669"/>
    <property type="project" value="UniProtKB-SubCell"/>
</dbReference>
<dbReference type="Gene3D" id="1.20.1530.20">
    <property type="match status" value="1"/>
</dbReference>
<dbReference type="Proteomes" id="UP001212997">
    <property type="component" value="Unassembled WGS sequence"/>
</dbReference>
<feature type="transmembrane region" description="Helical" evidence="8">
    <location>
        <begin position="136"/>
        <end position="159"/>
    </location>
</feature>
<evidence type="ECO:0000256" key="2">
    <source>
        <dbReference type="ARBA" id="ARBA00022448"/>
    </source>
</evidence>
<organism evidence="10 11">
    <name type="scientific">Meripilus lineatus</name>
    <dbReference type="NCBI Taxonomy" id="2056292"/>
    <lineage>
        <taxon>Eukaryota</taxon>
        <taxon>Fungi</taxon>
        <taxon>Dikarya</taxon>
        <taxon>Basidiomycota</taxon>
        <taxon>Agaricomycotina</taxon>
        <taxon>Agaricomycetes</taxon>
        <taxon>Polyporales</taxon>
        <taxon>Meripilaceae</taxon>
        <taxon>Meripilus</taxon>
    </lineage>
</organism>
<feature type="transmembrane region" description="Helical" evidence="8">
    <location>
        <begin position="245"/>
        <end position="267"/>
    </location>
</feature>